<evidence type="ECO:0000256" key="5">
    <source>
        <dbReference type="ARBA" id="ARBA00023136"/>
    </source>
</evidence>
<proteinExistence type="inferred from homology"/>
<evidence type="ECO:0000256" key="2">
    <source>
        <dbReference type="ARBA" id="ARBA00010199"/>
    </source>
</evidence>
<dbReference type="GO" id="GO:0015297">
    <property type="term" value="F:antiporter activity"/>
    <property type="evidence" value="ECO:0007669"/>
    <property type="project" value="InterPro"/>
</dbReference>
<feature type="transmembrane region" description="Helical" evidence="6">
    <location>
        <begin position="366"/>
        <end position="388"/>
    </location>
</feature>
<evidence type="ECO:0000256" key="7">
    <source>
        <dbReference type="SAM" id="MobiDB-lite"/>
    </source>
</evidence>
<feature type="transmembrane region" description="Helical" evidence="6">
    <location>
        <begin position="449"/>
        <end position="472"/>
    </location>
</feature>
<dbReference type="PANTHER" id="PTHR42893">
    <property type="entry name" value="PROTEIN DETOXIFICATION 44, CHLOROPLASTIC-RELATED"/>
    <property type="match status" value="1"/>
</dbReference>
<feature type="transmembrane region" description="Helical" evidence="6">
    <location>
        <begin position="290"/>
        <end position="312"/>
    </location>
</feature>
<dbReference type="GO" id="GO:0042910">
    <property type="term" value="F:xenobiotic transmembrane transporter activity"/>
    <property type="evidence" value="ECO:0007669"/>
    <property type="project" value="InterPro"/>
</dbReference>
<feature type="transmembrane region" description="Helical" evidence="6">
    <location>
        <begin position="259"/>
        <end position="278"/>
    </location>
</feature>
<comment type="similarity">
    <text evidence="2 6">Belongs to the multi antimicrobial extrusion (MATE) (TC 2.A.66.1) family.</text>
</comment>
<evidence type="ECO:0000313" key="8">
    <source>
        <dbReference type="EMBL" id="KAD3067643.1"/>
    </source>
</evidence>
<feature type="region of interest" description="Disordered" evidence="7">
    <location>
        <begin position="46"/>
        <end position="91"/>
    </location>
</feature>
<feature type="transmembrane region" description="Helical" evidence="6">
    <location>
        <begin position="217"/>
        <end position="239"/>
    </location>
</feature>
<keyword evidence="4 6" id="KW-1133">Transmembrane helix</keyword>
<comment type="caution">
    <text evidence="8">The sequence shown here is derived from an EMBL/GenBank/DDBJ whole genome shotgun (WGS) entry which is preliminary data.</text>
</comment>
<feature type="compositionally biased region" description="Polar residues" evidence="7">
    <location>
        <begin position="46"/>
        <end position="57"/>
    </location>
</feature>
<evidence type="ECO:0000256" key="1">
    <source>
        <dbReference type="ARBA" id="ARBA00004141"/>
    </source>
</evidence>
<evidence type="ECO:0000256" key="6">
    <source>
        <dbReference type="RuleBase" id="RU004914"/>
    </source>
</evidence>
<reference evidence="8 9" key="1">
    <citation type="submission" date="2019-05" db="EMBL/GenBank/DDBJ databases">
        <title>Mikania micrantha, genome provides insights into the molecular mechanism of rapid growth.</title>
        <authorList>
            <person name="Liu B."/>
        </authorList>
    </citation>
    <scope>NUCLEOTIDE SEQUENCE [LARGE SCALE GENOMIC DNA]</scope>
    <source>
        <strain evidence="8">NLD-2019</strain>
        <tissue evidence="8">Leaf</tissue>
    </source>
</reference>
<keyword evidence="9" id="KW-1185">Reference proteome</keyword>
<dbReference type="Pfam" id="PF01554">
    <property type="entry name" value="MatE"/>
    <property type="match status" value="3"/>
</dbReference>
<dbReference type="NCBIfam" id="TIGR00797">
    <property type="entry name" value="matE"/>
    <property type="match status" value="1"/>
</dbReference>
<feature type="compositionally biased region" description="Acidic residues" evidence="7">
    <location>
        <begin position="72"/>
        <end position="85"/>
    </location>
</feature>
<dbReference type="Proteomes" id="UP000326396">
    <property type="component" value="Linkage Group LG7"/>
</dbReference>
<evidence type="ECO:0000313" key="9">
    <source>
        <dbReference type="Proteomes" id="UP000326396"/>
    </source>
</evidence>
<keyword evidence="3 6" id="KW-0812">Transmembrane</keyword>
<feature type="transmembrane region" description="Helical" evidence="6">
    <location>
        <begin position="113"/>
        <end position="130"/>
    </location>
</feature>
<sequence length="603" mass="64986">MSSSSCFLQHHHLLLLRSPVFQHDSCCFKAESLRQSPNSSIRFRTLTKSSSRQNPITSAPEFPVPKPGFDSNNDEDADSDLDSDSDLPSSSTVSNPFVLLIQRFREKLMFDQLGMEIVSIALPAALALAADPITSLVDTAFVGHLGSTELAAVGVSISIFNLVAKLFNIPLLNITTSFVAEEQAVLVKADDDSTCVNHDDMAGHQNKKFLPAVSTSLALATAFGIAETIALSFGSGFLLNTMGIPVDSPMRVPAEQFTSIRAFGAPAIVLALAAQGTFRGFKDTKTPLYAIGKYFFFLHVGITVAGNLLNAILDVILIFFYGLGVGGAAIATVISEYLTAFILLWKLNEEVVLVTPNIDGEKVARYLKSGGLLMSRSFAVLVTMTLSTSVAAREGSVPMAGHQICLEVWLALSLLTDALALAGQAILASSYSQRNYGEARRVINKVLQIGLIAGCSLAFILFLQFGQLSYLISTDSEVLNVARSGTLFVAASQPINAIAFVLDGIYYGVSDFGYASYSMVVIGLGTSAFFIFAGPTFGLAGVWAGLFLFMTLRVVAGIWRQVDSHTDGGGFQIQNMYLKRPFTRTQAENRGAYREHKNIKNKH</sequence>
<evidence type="ECO:0000256" key="3">
    <source>
        <dbReference type="ARBA" id="ARBA00022692"/>
    </source>
</evidence>
<keyword evidence="5 6" id="KW-0472">Membrane</keyword>
<dbReference type="InterPro" id="IPR044644">
    <property type="entry name" value="DinF-like"/>
</dbReference>
<dbReference type="GO" id="GO:0016020">
    <property type="term" value="C:membrane"/>
    <property type="evidence" value="ECO:0007669"/>
    <property type="project" value="UniProtKB-SubCell"/>
</dbReference>
<protein>
    <recommendedName>
        <fullName evidence="6">Protein DETOXIFICATION</fullName>
    </recommendedName>
    <alternativeName>
        <fullName evidence="6">Multidrug and toxic compound extrusion protein</fullName>
    </alternativeName>
</protein>
<dbReference type="EMBL" id="SZYD01000017">
    <property type="protein sequence ID" value="KAD3067643.1"/>
    <property type="molecule type" value="Genomic_DNA"/>
</dbReference>
<feature type="transmembrane region" description="Helical" evidence="6">
    <location>
        <begin position="318"/>
        <end position="345"/>
    </location>
</feature>
<dbReference type="InterPro" id="IPR002528">
    <property type="entry name" value="MATE_fam"/>
</dbReference>
<feature type="transmembrane region" description="Helical" evidence="6">
    <location>
        <begin position="514"/>
        <end position="534"/>
    </location>
</feature>
<dbReference type="PANTHER" id="PTHR42893:SF46">
    <property type="entry name" value="PROTEIN DETOXIFICATION 44, CHLOROPLASTIC"/>
    <property type="match status" value="1"/>
</dbReference>
<organism evidence="8 9">
    <name type="scientific">Mikania micrantha</name>
    <name type="common">bitter vine</name>
    <dbReference type="NCBI Taxonomy" id="192012"/>
    <lineage>
        <taxon>Eukaryota</taxon>
        <taxon>Viridiplantae</taxon>
        <taxon>Streptophyta</taxon>
        <taxon>Embryophyta</taxon>
        <taxon>Tracheophyta</taxon>
        <taxon>Spermatophyta</taxon>
        <taxon>Magnoliopsida</taxon>
        <taxon>eudicotyledons</taxon>
        <taxon>Gunneridae</taxon>
        <taxon>Pentapetalae</taxon>
        <taxon>asterids</taxon>
        <taxon>campanulids</taxon>
        <taxon>Asterales</taxon>
        <taxon>Asteraceae</taxon>
        <taxon>Asteroideae</taxon>
        <taxon>Heliantheae alliance</taxon>
        <taxon>Eupatorieae</taxon>
        <taxon>Mikania</taxon>
    </lineage>
</organism>
<dbReference type="AlphaFoldDB" id="A0A5N6M3Z8"/>
<evidence type="ECO:0000256" key="4">
    <source>
        <dbReference type="ARBA" id="ARBA00022989"/>
    </source>
</evidence>
<dbReference type="CDD" id="cd13136">
    <property type="entry name" value="MATE_DinF_like"/>
    <property type="match status" value="1"/>
</dbReference>
<feature type="transmembrane region" description="Helical" evidence="6">
    <location>
        <begin position="408"/>
        <end position="428"/>
    </location>
</feature>
<accession>A0A5N6M3Z8</accession>
<name>A0A5N6M3Z8_9ASTR</name>
<dbReference type="OrthoDB" id="2126698at2759"/>
<gene>
    <name evidence="8" type="ORF">E3N88_35523</name>
</gene>
<comment type="subcellular location">
    <subcellularLocation>
        <location evidence="1">Membrane</location>
        <topology evidence="1">Multi-pass membrane protein</topology>
    </subcellularLocation>
</comment>
<feature type="transmembrane region" description="Helical" evidence="6">
    <location>
        <begin position="150"/>
        <end position="167"/>
    </location>
</feature>
<feature type="transmembrane region" description="Helical" evidence="6">
    <location>
        <begin position="484"/>
        <end position="502"/>
    </location>
</feature>